<organism evidence="8 9">
    <name type="scientific">Channa striata</name>
    <name type="common">Snakehead murrel</name>
    <name type="synonym">Ophicephalus striatus</name>
    <dbReference type="NCBI Taxonomy" id="64152"/>
    <lineage>
        <taxon>Eukaryota</taxon>
        <taxon>Metazoa</taxon>
        <taxon>Chordata</taxon>
        <taxon>Craniata</taxon>
        <taxon>Vertebrata</taxon>
        <taxon>Euteleostomi</taxon>
        <taxon>Actinopterygii</taxon>
        <taxon>Neopterygii</taxon>
        <taxon>Teleostei</taxon>
        <taxon>Neoteleostei</taxon>
        <taxon>Acanthomorphata</taxon>
        <taxon>Anabantaria</taxon>
        <taxon>Anabantiformes</taxon>
        <taxon>Channoidei</taxon>
        <taxon>Channidae</taxon>
        <taxon>Channa</taxon>
    </lineage>
</organism>
<feature type="region of interest" description="Disordered" evidence="6">
    <location>
        <begin position="1195"/>
        <end position="1219"/>
    </location>
</feature>
<feature type="domain" description="C2H2-type" evidence="7">
    <location>
        <begin position="629"/>
        <end position="658"/>
    </location>
</feature>
<feature type="domain" description="C2H2-type" evidence="7">
    <location>
        <begin position="660"/>
        <end position="689"/>
    </location>
</feature>
<dbReference type="GO" id="GO:0008270">
    <property type="term" value="F:zinc ion binding"/>
    <property type="evidence" value="ECO:0007669"/>
    <property type="project" value="UniProtKB-KW"/>
</dbReference>
<feature type="compositionally biased region" description="Polar residues" evidence="6">
    <location>
        <begin position="1203"/>
        <end position="1219"/>
    </location>
</feature>
<feature type="domain" description="C2H2-type" evidence="7">
    <location>
        <begin position="509"/>
        <end position="538"/>
    </location>
</feature>
<dbReference type="FunFam" id="3.30.160.60:FF:000257">
    <property type="entry name" value="ZXD family zinc finger C"/>
    <property type="match status" value="2"/>
</dbReference>
<keyword evidence="4" id="KW-0862">Zinc</keyword>
<dbReference type="InterPro" id="IPR013087">
    <property type="entry name" value="Znf_C2H2_type"/>
</dbReference>
<feature type="region of interest" description="Disordered" evidence="6">
    <location>
        <begin position="1"/>
        <end position="27"/>
    </location>
</feature>
<feature type="domain" description="C2H2-type" evidence="7">
    <location>
        <begin position="570"/>
        <end position="599"/>
    </location>
</feature>
<evidence type="ECO:0000256" key="5">
    <source>
        <dbReference type="PROSITE-ProRule" id="PRU00042"/>
    </source>
</evidence>
<comment type="caution">
    <text evidence="8">The sequence shown here is derived from an EMBL/GenBank/DDBJ whole genome shotgun (WGS) entry which is preliminary data.</text>
</comment>
<dbReference type="Proteomes" id="UP001187415">
    <property type="component" value="Unassembled WGS sequence"/>
</dbReference>
<dbReference type="PANTHER" id="PTHR46179">
    <property type="entry name" value="ZINC FINGER PROTEIN"/>
    <property type="match status" value="1"/>
</dbReference>
<evidence type="ECO:0000256" key="1">
    <source>
        <dbReference type="ARBA" id="ARBA00022723"/>
    </source>
</evidence>
<dbReference type="PROSITE" id="PS50157">
    <property type="entry name" value="ZINC_FINGER_C2H2_2"/>
    <property type="match status" value="10"/>
</dbReference>
<sequence>MEIQGLSDAQNVHSQHGALHRAISPPHRLATGSRSRFICWENEAAGQQATLEAQSDNNNRPRTAAFRLLAENGSRTVSKPQAGDNGGFPATRPSAGLHHVNIEKENELSALLGCHESLRTVWRYGADGGDSGMQMALPLFEGEEEPMPQRQPALPFPVLRQQREDGAYKQPLVGSDAAVRDPYVGFNTLRESGAGGGGATKAPTAASSADDDRTKRRRAECVRGSPCGPMEVGDGAHAVLCESSDSQPMKKGEQGFNFLATNPSVTQTVCHHTVEDVVLTNKYGDKICGQICTENDEGKLPCIDESSVLISGNSGVIEAMDTSGFISVSAGLQDSANPVSASTGPPSSETFSGTITINNQSIIVTIENGILTLAAPPEGYVHKEDDMVSLKEHLGMKDHEDIVLLNYDSGTKSIGKISTLAVPSSSQQEEPKPGLSVSDSELGLVDDCSLSSTSLDACTIIKQEVGALCAVTEADLVTASPKATAVDCNNGDLQSVPIIRSKKDIVASFDCPEPGCTSTFDTRQKLKVHLLNHAEDPRPYQCTVEGCGWAFATSYKLKRHLQSHDKQRPHTCQFEGCGRRFTTVYNLKAHLKVHEQDNSFICEICTERFRSATRLANHQRVHFEPQRPHKCEFPGCEKTFITFSALFSHNRTHFRETGHFTCTYPGCDKTYDKACRLKIHMRSHTGERPFVCDSEGCGWSFTSMSKLLRHKRKHDDDRRFVCTEEGCGKSFTRAEHLKGHSITHLGTKPFQCHAEGCNAKFSARSSLYIHSKKHKQDASTLRTRCPVANCSKHFSSRSSLKSHILKHHHLSPDVLSEMETTPTLTPSNELLSSTPTMVAGPGIATGDQLTNLDLSSLFSAVPGGSAPTAGIGVGIPIGGSNSCGTFTVDLSLVSSGILTIDPSSVGTTLSTGSSSTLAKAVDPLILAAAADMGPHHGLEGTVGDVLPPQGTLNLDDVQTVTPEALGTLAALTTQGAGASMDTSLQHPLSSSSTLSVETTATLAVAPVAELLASPTKVVEVGAQGGAGPLLGSVEVLGPQEAGKVLTHFVFPSHSNGFSPQKDSELSAVSPSSFLESGGSARTDYRAIQLAKKKKQRGSSASSGTSGVSQRKSKGAKAATAPTPLASSGARYGEGVAANTGLALRDPVTQYVHIQLLQDDPGSDGDLAFQLSSQPSSSHSQLTVDLPVNILQEPSVLAEDDNGSDNSQFTGSTINLQDLE</sequence>
<feature type="region of interest" description="Disordered" evidence="6">
    <location>
        <begin position="1059"/>
        <end position="1130"/>
    </location>
</feature>
<keyword evidence="9" id="KW-1185">Reference proteome</keyword>
<feature type="region of interest" description="Disordered" evidence="6">
    <location>
        <begin position="190"/>
        <end position="216"/>
    </location>
</feature>
<dbReference type="SUPFAM" id="SSF57667">
    <property type="entry name" value="beta-beta-alpha zinc fingers"/>
    <property type="match status" value="5"/>
</dbReference>
<evidence type="ECO:0000256" key="2">
    <source>
        <dbReference type="ARBA" id="ARBA00022737"/>
    </source>
</evidence>
<feature type="compositionally biased region" description="Polar residues" evidence="6">
    <location>
        <begin position="1059"/>
        <end position="1074"/>
    </location>
</feature>
<feature type="domain" description="C2H2-type" evidence="7">
    <location>
        <begin position="540"/>
        <end position="569"/>
    </location>
</feature>
<gene>
    <name evidence="8" type="ORF">Q5P01_023958</name>
</gene>
<proteinExistence type="predicted"/>
<evidence type="ECO:0000256" key="3">
    <source>
        <dbReference type="ARBA" id="ARBA00022771"/>
    </source>
</evidence>
<dbReference type="EMBL" id="JAUPFM010000019">
    <property type="protein sequence ID" value="KAK2820999.1"/>
    <property type="molecule type" value="Genomic_DNA"/>
</dbReference>
<feature type="domain" description="C2H2-type" evidence="7">
    <location>
        <begin position="690"/>
        <end position="719"/>
    </location>
</feature>
<dbReference type="InterPro" id="IPR051061">
    <property type="entry name" value="Zinc_finger_trans_reg"/>
</dbReference>
<feature type="domain" description="C2H2-type" evidence="7">
    <location>
        <begin position="750"/>
        <end position="779"/>
    </location>
</feature>
<keyword evidence="3 5" id="KW-0863">Zinc-finger</keyword>
<dbReference type="Pfam" id="PF00096">
    <property type="entry name" value="zf-C2H2"/>
    <property type="match status" value="6"/>
</dbReference>
<dbReference type="InterPro" id="IPR036236">
    <property type="entry name" value="Znf_C2H2_sf"/>
</dbReference>
<dbReference type="GO" id="GO:0006357">
    <property type="term" value="P:regulation of transcription by RNA polymerase II"/>
    <property type="evidence" value="ECO:0007669"/>
    <property type="project" value="TreeGrafter"/>
</dbReference>
<feature type="domain" description="C2H2-type" evidence="7">
    <location>
        <begin position="600"/>
        <end position="627"/>
    </location>
</feature>
<accession>A0AA88LKR2</accession>
<dbReference type="GO" id="GO:0003712">
    <property type="term" value="F:transcription coregulator activity"/>
    <property type="evidence" value="ECO:0007669"/>
    <property type="project" value="TreeGrafter"/>
</dbReference>
<evidence type="ECO:0000259" key="7">
    <source>
        <dbReference type="PROSITE" id="PS50157"/>
    </source>
</evidence>
<dbReference type="PROSITE" id="PS00028">
    <property type="entry name" value="ZINC_FINGER_C2H2_1"/>
    <property type="match status" value="10"/>
</dbReference>
<evidence type="ECO:0000313" key="9">
    <source>
        <dbReference type="Proteomes" id="UP001187415"/>
    </source>
</evidence>
<reference evidence="8" key="1">
    <citation type="submission" date="2023-07" db="EMBL/GenBank/DDBJ databases">
        <title>Chromosome-level Genome Assembly of Striped Snakehead (Channa striata).</title>
        <authorList>
            <person name="Liu H."/>
        </authorList>
    </citation>
    <scope>NUCLEOTIDE SEQUENCE</scope>
    <source>
        <strain evidence="8">Gz</strain>
        <tissue evidence="8">Muscle</tissue>
    </source>
</reference>
<feature type="compositionally biased region" description="Low complexity" evidence="6">
    <location>
        <begin position="1097"/>
        <end position="1108"/>
    </location>
</feature>
<name>A0AA88LKR2_CHASR</name>
<dbReference type="Gene3D" id="3.30.160.60">
    <property type="entry name" value="Classic Zinc Finger"/>
    <property type="match status" value="8"/>
</dbReference>
<dbReference type="SMART" id="SM00355">
    <property type="entry name" value="ZnF_C2H2"/>
    <property type="match status" value="10"/>
</dbReference>
<dbReference type="GO" id="GO:0005634">
    <property type="term" value="C:nucleus"/>
    <property type="evidence" value="ECO:0007669"/>
    <property type="project" value="TreeGrafter"/>
</dbReference>
<protein>
    <recommendedName>
        <fullName evidence="7">C2H2-type domain-containing protein</fullName>
    </recommendedName>
</protein>
<dbReference type="PANTHER" id="PTHR46179:SF5">
    <property type="entry name" value="ZINC FINGER PROTEIN ZXDC"/>
    <property type="match status" value="1"/>
</dbReference>
<keyword evidence="2" id="KW-0677">Repeat</keyword>
<keyword evidence="1" id="KW-0479">Metal-binding</keyword>
<feature type="domain" description="C2H2-type" evidence="7">
    <location>
        <begin position="783"/>
        <end position="812"/>
    </location>
</feature>
<feature type="domain" description="C2H2-type" evidence="7">
    <location>
        <begin position="720"/>
        <end position="749"/>
    </location>
</feature>
<evidence type="ECO:0000256" key="6">
    <source>
        <dbReference type="SAM" id="MobiDB-lite"/>
    </source>
</evidence>
<evidence type="ECO:0000256" key="4">
    <source>
        <dbReference type="ARBA" id="ARBA00022833"/>
    </source>
</evidence>
<dbReference type="FunFam" id="3.30.160.60:FF:000125">
    <property type="entry name" value="Putative zinc finger protein 143"/>
    <property type="match status" value="1"/>
</dbReference>
<dbReference type="AlphaFoldDB" id="A0AA88LKR2"/>
<evidence type="ECO:0000313" key="8">
    <source>
        <dbReference type="EMBL" id="KAK2820999.1"/>
    </source>
</evidence>